<feature type="compositionally biased region" description="Polar residues" evidence="2">
    <location>
        <begin position="307"/>
        <end position="324"/>
    </location>
</feature>
<keyword evidence="4" id="KW-1185">Reference proteome</keyword>
<reference evidence="3 4" key="1">
    <citation type="submission" date="2020-09" db="EMBL/GenBank/DDBJ databases">
        <title>De no assembly of potato wild relative species, Solanum commersonii.</title>
        <authorList>
            <person name="Cho K."/>
        </authorList>
    </citation>
    <scope>NUCLEOTIDE SEQUENCE [LARGE SCALE GENOMIC DNA]</scope>
    <source>
        <strain evidence="3">LZ3.2</strain>
        <tissue evidence="3">Leaf</tissue>
    </source>
</reference>
<dbReference type="Proteomes" id="UP000824120">
    <property type="component" value="Chromosome 10"/>
</dbReference>
<evidence type="ECO:0008006" key="5">
    <source>
        <dbReference type="Google" id="ProtNLM"/>
    </source>
</evidence>
<keyword evidence="1" id="KW-0175">Coiled coil</keyword>
<dbReference type="AlphaFoldDB" id="A0A9J5WZ07"/>
<organism evidence="3 4">
    <name type="scientific">Solanum commersonii</name>
    <name type="common">Commerson's wild potato</name>
    <name type="synonym">Commerson's nightshade</name>
    <dbReference type="NCBI Taxonomy" id="4109"/>
    <lineage>
        <taxon>Eukaryota</taxon>
        <taxon>Viridiplantae</taxon>
        <taxon>Streptophyta</taxon>
        <taxon>Embryophyta</taxon>
        <taxon>Tracheophyta</taxon>
        <taxon>Spermatophyta</taxon>
        <taxon>Magnoliopsida</taxon>
        <taxon>eudicotyledons</taxon>
        <taxon>Gunneridae</taxon>
        <taxon>Pentapetalae</taxon>
        <taxon>asterids</taxon>
        <taxon>lamiids</taxon>
        <taxon>Solanales</taxon>
        <taxon>Solanaceae</taxon>
        <taxon>Solanoideae</taxon>
        <taxon>Solaneae</taxon>
        <taxon>Solanum</taxon>
    </lineage>
</organism>
<protein>
    <recommendedName>
        <fullName evidence="5">Aminotransferase-like plant mobile domain-containing protein</fullName>
    </recommendedName>
</protein>
<proteinExistence type="predicted"/>
<name>A0A9J5WZ07_SOLCO</name>
<evidence type="ECO:0000313" key="4">
    <source>
        <dbReference type="Proteomes" id="UP000824120"/>
    </source>
</evidence>
<gene>
    <name evidence="3" type="ORF">H5410_051242</name>
</gene>
<dbReference type="PANTHER" id="PTHR36607">
    <property type="entry name" value="1,2-DIHYDROXY-3-KETO-5-METHYLTHIOPENTENE DIOXYGENASE 4"/>
    <property type="match status" value="1"/>
</dbReference>
<dbReference type="EMBL" id="JACXVP010000010">
    <property type="protein sequence ID" value="KAG5580615.1"/>
    <property type="molecule type" value="Genomic_DNA"/>
</dbReference>
<feature type="region of interest" description="Disordered" evidence="2">
    <location>
        <begin position="307"/>
        <end position="335"/>
    </location>
</feature>
<evidence type="ECO:0000256" key="1">
    <source>
        <dbReference type="SAM" id="Coils"/>
    </source>
</evidence>
<evidence type="ECO:0000313" key="3">
    <source>
        <dbReference type="EMBL" id="KAG5580615.1"/>
    </source>
</evidence>
<comment type="caution">
    <text evidence="3">The sequence shown here is derived from an EMBL/GenBank/DDBJ whole genome shotgun (WGS) entry which is preliminary data.</text>
</comment>
<sequence length="516" mass="59412">MVFFKDYTCPSYKLKYLIIGTKGSTVETKILVQDSLVGCHVDPWPQLRNTLHMRSWTSEYNHKSNKASKVWYLEKPNPQGEIPTEINTSLSAQEMVFSKLGAKHQKYETYLTTFLSCWLCAFVFPSEEGNFIRPETFKMANLMESGRRIHYPLTSGPSLPRMMVYSGEGAAKFFDKVEARKRAHRGGSIVWNATTLSRPHPTYYIDDDIPGYLENDIRIDSLNEGLRYWRVFISRATMSKAIFPPAITSTKKLYTTQYSSWWERSNRMFLEDNLEVLVEKAGSILFTLLEDKSQDIEKTLSKVKTSLVPQHQKQEQKTSSTSHDQSLKGLTPNSNELSRVLPKGNGAMFVFEGKGVVFNHKKKYIFGLGEEICGKLSRIFLDNISYYKDDICEIFKEMSEMNLLYLSPLKSLVDSLFDHATSYDKEHSNFVDKMHEHKKMELLSNAKERHELFKVEEGEREGLKAILEAAKKNVEEIQARILATEDEISSYENMSSLIPEDSIHLEQKRECLEASH</sequence>
<dbReference type="PANTHER" id="PTHR36607:SF23">
    <property type="entry name" value="AMINOTRANSFERASE-LIKE PLANT MOBILE DOMAIN-CONTAINING PROTEIN"/>
    <property type="match status" value="1"/>
</dbReference>
<accession>A0A9J5WZ07</accession>
<dbReference type="OrthoDB" id="1750307at2759"/>
<feature type="coiled-coil region" evidence="1">
    <location>
        <begin position="460"/>
        <end position="494"/>
    </location>
</feature>
<evidence type="ECO:0000256" key="2">
    <source>
        <dbReference type="SAM" id="MobiDB-lite"/>
    </source>
</evidence>